<keyword evidence="2" id="KW-1185">Reference proteome</keyword>
<evidence type="ECO:0000313" key="1">
    <source>
        <dbReference type="EMBL" id="KLJ12694.1"/>
    </source>
</evidence>
<gene>
    <name evidence="1" type="ORF">EMPG_09491</name>
</gene>
<proteinExistence type="predicted"/>
<evidence type="ECO:0000313" key="2">
    <source>
        <dbReference type="Proteomes" id="UP000053573"/>
    </source>
</evidence>
<accession>A0A0H1BMD5</accession>
<sequence length="84" mass="9602">MARGSRGGRTYILWIRTRRNQKSVSRLFRLERTKAEGQNVNDQMPDDRTLRSIKASEGIRQQLFQPVSPASDTTQLLEAINGMP</sequence>
<organism evidence="1 2">
    <name type="scientific">Blastomyces silverae</name>
    <dbReference type="NCBI Taxonomy" id="2060906"/>
    <lineage>
        <taxon>Eukaryota</taxon>
        <taxon>Fungi</taxon>
        <taxon>Dikarya</taxon>
        <taxon>Ascomycota</taxon>
        <taxon>Pezizomycotina</taxon>
        <taxon>Eurotiomycetes</taxon>
        <taxon>Eurotiomycetidae</taxon>
        <taxon>Onygenales</taxon>
        <taxon>Ajellomycetaceae</taxon>
        <taxon>Blastomyces</taxon>
    </lineage>
</organism>
<comment type="caution">
    <text evidence="1">The sequence shown here is derived from an EMBL/GenBank/DDBJ whole genome shotgun (WGS) entry which is preliminary data.</text>
</comment>
<dbReference type="EMBL" id="LDEV01000735">
    <property type="protein sequence ID" value="KLJ12694.1"/>
    <property type="molecule type" value="Genomic_DNA"/>
</dbReference>
<protein>
    <submittedName>
        <fullName evidence="1">Uncharacterized protein</fullName>
    </submittedName>
</protein>
<name>A0A0H1BMD5_9EURO</name>
<dbReference type="AlphaFoldDB" id="A0A0H1BMD5"/>
<reference evidence="2" key="1">
    <citation type="journal article" date="2015" name="PLoS Genet.">
        <title>The dynamic genome and transcriptome of the human fungal pathogen Blastomyces and close relative Emmonsia.</title>
        <authorList>
            <person name="Munoz J.F."/>
            <person name="Gauthier G.M."/>
            <person name="Desjardins C.A."/>
            <person name="Gallo J.E."/>
            <person name="Holder J."/>
            <person name="Sullivan T.D."/>
            <person name="Marty A.J."/>
            <person name="Carmen J.C."/>
            <person name="Chen Z."/>
            <person name="Ding L."/>
            <person name="Gujja S."/>
            <person name="Magrini V."/>
            <person name="Misas E."/>
            <person name="Mitreva M."/>
            <person name="Priest M."/>
            <person name="Saif S."/>
            <person name="Whiston E.A."/>
            <person name="Young S."/>
            <person name="Zeng Q."/>
            <person name="Goldman W.E."/>
            <person name="Mardis E.R."/>
            <person name="Taylor J.W."/>
            <person name="McEwen J.G."/>
            <person name="Clay O.K."/>
            <person name="Klein B.S."/>
            <person name="Cuomo C.A."/>
        </authorList>
    </citation>
    <scope>NUCLEOTIDE SEQUENCE [LARGE SCALE GENOMIC DNA]</scope>
    <source>
        <strain evidence="2">UAMH 139</strain>
    </source>
</reference>
<dbReference type="Proteomes" id="UP000053573">
    <property type="component" value="Unassembled WGS sequence"/>
</dbReference>